<dbReference type="eggNOG" id="ENOG5033I24">
    <property type="taxonomic scope" value="Bacteria"/>
</dbReference>
<dbReference type="AlphaFoldDB" id="C8PNJ9"/>
<gene>
    <name evidence="1" type="ORF">TREVI0001_2395</name>
</gene>
<sequence>MSESIDWEEKKYQEVFDEETRLLIRRRAADTSCTIDDIQGILDSLYILDGNNATGRSCVQQIALSATIAAYEAFIHQWQKELTLK</sequence>
<reference evidence="1 2" key="1">
    <citation type="submission" date="2009-07" db="EMBL/GenBank/DDBJ databases">
        <authorList>
            <person name="Madupu R."/>
            <person name="Sebastian Y."/>
            <person name="Durkin A.S."/>
            <person name="Torralba M."/>
            <person name="Methe B."/>
            <person name="Sutton G.G."/>
            <person name="Strausberg R.L."/>
            <person name="Nelson K.E."/>
        </authorList>
    </citation>
    <scope>NUCLEOTIDE SEQUENCE [LARGE SCALE GENOMIC DNA]</scope>
    <source>
        <strain evidence="1 2">ATCC 35580</strain>
    </source>
</reference>
<accession>C8PNJ9</accession>
<dbReference type="RefSeq" id="WP_006188113.1">
    <property type="nucleotide sequence ID" value="NZ_ACYH01000014.1"/>
</dbReference>
<dbReference type="GeneID" id="301460722"/>
<organism evidence="1 2">
    <name type="scientific">Treponema vincentii ATCC 35580</name>
    <dbReference type="NCBI Taxonomy" id="596324"/>
    <lineage>
        <taxon>Bacteria</taxon>
        <taxon>Pseudomonadati</taxon>
        <taxon>Spirochaetota</taxon>
        <taxon>Spirochaetia</taxon>
        <taxon>Spirochaetales</taxon>
        <taxon>Treponemataceae</taxon>
        <taxon>Treponema</taxon>
    </lineage>
</organism>
<dbReference type="EMBL" id="ACYH01000014">
    <property type="protein sequence ID" value="EEV21010.1"/>
    <property type="molecule type" value="Genomic_DNA"/>
</dbReference>
<evidence type="ECO:0000313" key="2">
    <source>
        <dbReference type="Proteomes" id="UP000004509"/>
    </source>
</evidence>
<dbReference type="Proteomes" id="UP000004509">
    <property type="component" value="Unassembled WGS sequence"/>
</dbReference>
<dbReference type="OrthoDB" id="371237at2"/>
<dbReference type="STRING" id="596324.TREVI0001_2395"/>
<protein>
    <submittedName>
        <fullName evidence="1">Uncharacterized protein</fullName>
    </submittedName>
</protein>
<proteinExistence type="predicted"/>
<evidence type="ECO:0000313" key="1">
    <source>
        <dbReference type="EMBL" id="EEV21010.1"/>
    </source>
</evidence>
<comment type="caution">
    <text evidence="1">The sequence shown here is derived from an EMBL/GenBank/DDBJ whole genome shotgun (WGS) entry which is preliminary data.</text>
</comment>
<name>C8PNJ9_9SPIR</name>